<feature type="compositionally biased region" description="Polar residues" evidence="1">
    <location>
        <begin position="124"/>
        <end position="134"/>
    </location>
</feature>
<accession>A0A238V967</accession>
<gene>
    <name evidence="3" type="ORF">SAMN06269173_101285</name>
</gene>
<dbReference type="RefSeq" id="WP_045690051.1">
    <property type="nucleotide sequence ID" value="NZ_FZNS01000001.1"/>
</dbReference>
<protein>
    <submittedName>
        <fullName evidence="3">Uncharacterized protein</fullName>
    </submittedName>
</protein>
<evidence type="ECO:0000256" key="2">
    <source>
        <dbReference type="SAM" id="SignalP"/>
    </source>
</evidence>
<evidence type="ECO:0000313" key="3">
    <source>
        <dbReference type="EMBL" id="SNR30597.1"/>
    </source>
</evidence>
<feature type="chain" id="PRO_5011282582" evidence="2">
    <location>
        <begin position="21"/>
        <end position="134"/>
    </location>
</feature>
<dbReference type="EMBL" id="FZNS01000001">
    <property type="protein sequence ID" value="SNR30597.1"/>
    <property type="molecule type" value="Genomic_DNA"/>
</dbReference>
<keyword evidence="4" id="KW-1185">Reference proteome</keyword>
<keyword evidence="2" id="KW-0732">Signal</keyword>
<evidence type="ECO:0000256" key="1">
    <source>
        <dbReference type="SAM" id="MobiDB-lite"/>
    </source>
</evidence>
<feature type="region of interest" description="Disordered" evidence="1">
    <location>
        <begin position="113"/>
        <end position="134"/>
    </location>
</feature>
<dbReference type="Proteomes" id="UP000198310">
    <property type="component" value="Unassembled WGS sequence"/>
</dbReference>
<feature type="region of interest" description="Disordered" evidence="1">
    <location>
        <begin position="23"/>
        <end position="47"/>
    </location>
</feature>
<proteinExistence type="predicted"/>
<feature type="signal peptide" evidence="2">
    <location>
        <begin position="1"/>
        <end position="20"/>
    </location>
</feature>
<organism evidence="3 4">
    <name type="scientific">Hymenobacter mucosus</name>
    <dbReference type="NCBI Taxonomy" id="1411120"/>
    <lineage>
        <taxon>Bacteria</taxon>
        <taxon>Pseudomonadati</taxon>
        <taxon>Bacteroidota</taxon>
        <taxon>Cytophagia</taxon>
        <taxon>Cytophagales</taxon>
        <taxon>Hymenobacteraceae</taxon>
        <taxon>Hymenobacter</taxon>
    </lineage>
</organism>
<name>A0A238V967_9BACT</name>
<evidence type="ECO:0000313" key="4">
    <source>
        <dbReference type="Proteomes" id="UP000198310"/>
    </source>
</evidence>
<reference evidence="4" key="1">
    <citation type="submission" date="2017-06" db="EMBL/GenBank/DDBJ databases">
        <authorList>
            <person name="Varghese N."/>
            <person name="Submissions S."/>
        </authorList>
    </citation>
    <scope>NUCLEOTIDE SEQUENCE [LARGE SCALE GENOMIC DNA]</scope>
    <source>
        <strain evidence="4">DSM 28041</strain>
    </source>
</reference>
<sequence length="134" mass="14978">MKSLFLAFAMMLGVAVSATAQMKDSQSERMGSLDPSPERVEAMTRQMSSQLKLSEAQVVRLRAVNKIKLARVDEIKWDYYQDPATRNSKMMELEAQYESECGRILTPTQLSMLQEENKRDAVPTSPTTNDGGVG</sequence>
<dbReference type="AlphaFoldDB" id="A0A238V967"/>